<keyword evidence="3" id="KW-1185">Reference proteome</keyword>
<accession>U5MLS3</accession>
<reference evidence="2 3" key="1">
    <citation type="journal article" date="2013" name="Genome Announc.">
        <title>Complete Genome Sequence of the Solvent Producer Clostridium saccharobutylicum NCP262 (DSM 13864).</title>
        <authorList>
            <person name="Poehlein A."/>
            <person name="Hartwich K."/>
            <person name="Krabben P."/>
            <person name="Ehrenreich A."/>
            <person name="Liebl W."/>
            <person name="Durre P."/>
            <person name="Gottschalk G."/>
            <person name="Daniel R."/>
        </authorList>
    </citation>
    <scope>NUCLEOTIDE SEQUENCE [LARGE SCALE GENOMIC DNA]</scope>
    <source>
        <strain evidence="2">DSM 13864</strain>
    </source>
</reference>
<dbReference type="AlphaFoldDB" id="U5MLS3"/>
<dbReference type="Proteomes" id="UP000017118">
    <property type="component" value="Chromosome"/>
</dbReference>
<dbReference type="eggNOG" id="ENOG5030GC9">
    <property type="taxonomic scope" value="Bacteria"/>
</dbReference>
<keyword evidence="1" id="KW-1133">Transmembrane helix</keyword>
<keyword evidence="1" id="KW-0812">Transmembrane</keyword>
<feature type="transmembrane region" description="Helical" evidence="1">
    <location>
        <begin position="20"/>
        <end position="38"/>
    </location>
</feature>
<organism evidence="2 3">
    <name type="scientific">Clostridium saccharobutylicum DSM 13864</name>
    <dbReference type="NCBI Taxonomy" id="1345695"/>
    <lineage>
        <taxon>Bacteria</taxon>
        <taxon>Bacillati</taxon>
        <taxon>Bacillota</taxon>
        <taxon>Clostridia</taxon>
        <taxon>Eubacteriales</taxon>
        <taxon>Clostridiaceae</taxon>
        <taxon>Clostridium</taxon>
    </lineage>
</organism>
<dbReference type="PATRIC" id="fig|1345695.3.peg.462"/>
<evidence type="ECO:0000313" key="2">
    <source>
        <dbReference type="EMBL" id="AGX41540.1"/>
    </source>
</evidence>
<dbReference type="EMBL" id="CP006721">
    <property type="protein sequence ID" value="AGX41540.1"/>
    <property type="molecule type" value="Genomic_DNA"/>
</dbReference>
<name>U5MLS3_CLOSA</name>
<evidence type="ECO:0000313" key="3">
    <source>
        <dbReference type="Proteomes" id="UP000017118"/>
    </source>
</evidence>
<evidence type="ECO:0000256" key="1">
    <source>
        <dbReference type="SAM" id="Phobius"/>
    </source>
</evidence>
<dbReference type="InterPro" id="IPR036209">
    <property type="entry name" value="YwmB-like_sf"/>
</dbReference>
<dbReference type="SUPFAM" id="SSF143842">
    <property type="entry name" value="YwmB-like"/>
    <property type="match status" value="1"/>
</dbReference>
<sequence length="232" mass="26743">MEYVTIIKRDEAKGVLSMKIKLCMLIMLLLSFLNMGAISNIQMTKNSFDGLETIAMGESEFKENGVKLQYKTKNTIDKEFDRVKMYLDNNISVDYKQCSKNEIDCFNDNFDINIKLWSDSIYTYNEITLINKNSKYKTIDLKNILTKMENKNLEDVQYFLYYEGEIKEVNNRELIGKIIDQTNIQKANILDINNGCTGTGYLNNGDKVNFALTNYNTGSYVIIGTPIIFATY</sequence>
<keyword evidence="1" id="KW-0472">Membrane</keyword>
<protein>
    <submittedName>
        <fullName evidence="2">Uncharacterized protein</fullName>
    </submittedName>
</protein>
<gene>
    <name evidence="2" type="ORF">CLSA_c05170</name>
</gene>
<dbReference type="HOGENOM" id="CLU_1292540_0_0_9"/>
<proteinExistence type="predicted"/>
<dbReference type="KEGG" id="csb:CLSA_c05170"/>